<proteinExistence type="predicted"/>
<dbReference type="RefSeq" id="WP_263954227.1">
    <property type="nucleotide sequence ID" value="NZ_JAOYFC010000002.1"/>
</dbReference>
<gene>
    <name evidence="1" type="ORF">OH136_12395</name>
</gene>
<sequence length="46" mass="5001">MSFLSAITIDQILLSFMACYIVREIMVLALPDTIAGPGGWLVNTQS</sequence>
<reference evidence="1" key="1">
    <citation type="submission" date="2022-10" db="EMBL/GenBank/DDBJ databases">
        <authorList>
            <person name="Yue Y."/>
        </authorList>
    </citation>
    <scope>NUCLEOTIDE SEQUENCE</scope>
    <source>
        <strain evidence="1">Z654</strain>
    </source>
</reference>
<dbReference type="EMBL" id="JAOYFC010000002">
    <property type="protein sequence ID" value="MCV6825356.1"/>
    <property type="molecule type" value="Genomic_DNA"/>
</dbReference>
<name>A0AAE3LTM3_9RHOB</name>
<dbReference type="AlphaFoldDB" id="A0AAE3LTM3"/>
<accession>A0AAE3LTM3</accession>
<evidence type="ECO:0000313" key="1">
    <source>
        <dbReference type="EMBL" id="MCV6825356.1"/>
    </source>
</evidence>
<keyword evidence="2" id="KW-1185">Reference proteome</keyword>
<dbReference type="Proteomes" id="UP001208041">
    <property type="component" value="Unassembled WGS sequence"/>
</dbReference>
<evidence type="ECO:0000313" key="2">
    <source>
        <dbReference type="Proteomes" id="UP001208041"/>
    </source>
</evidence>
<comment type="caution">
    <text evidence="1">The sequence shown here is derived from an EMBL/GenBank/DDBJ whole genome shotgun (WGS) entry which is preliminary data.</text>
</comment>
<organism evidence="1 2">
    <name type="scientific">Halocynthiibacter halioticoli</name>
    <dbReference type="NCBI Taxonomy" id="2986804"/>
    <lineage>
        <taxon>Bacteria</taxon>
        <taxon>Pseudomonadati</taxon>
        <taxon>Pseudomonadota</taxon>
        <taxon>Alphaproteobacteria</taxon>
        <taxon>Rhodobacterales</taxon>
        <taxon>Paracoccaceae</taxon>
        <taxon>Halocynthiibacter</taxon>
    </lineage>
</organism>
<protein>
    <submittedName>
        <fullName evidence="1">Uncharacterized protein</fullName>
    </submittedName>
</protein>